<feature type="compositionally biased region" description="Basic residues" evidence="1">
    <location>
        <begin position="200"/>
        <end position="213"/>
    </location>
</feature>
<accession>A0A5S9RBL2</accession>
<feature type="compositionally biased region" description="Basic and acidic residues" evidence="1">
    <location>
        <begin position="1"/>
        <end position="10"/>
    </location>
</feature>
<sequence>MAVHGRDRRPLPARSAEPSVPALLLTAPRPRRETQWPRPWPAMRAPAKASSRRPRRPQRPAGGANPAAEAAPPSRGSSPGGSGLAGRRSVRCTRRQNVKQPSAASAGRSPTTRPPPRCRRAPRATAGAACPPSIAGTPARWPRPGSVRCLRPPSGARSRGDQSATTHVPKPLGSPRARRGRRQRRVRARNHGTVPTARPRVVRWRRRQPYSMR</sequence>
<protein>
    <submittedName>
        <fullName evidence="2">Uncharacterized protein</fullName>
    </submittedName>
</protein>
<feature type="compositionally biased region" description="Basic residues" evidence="1">
    <location>
        <begin position="176"/>
        <end position="190"/>
    </location>
</feature>
<feature type="compositionally biased region" description="Low complexity" evidence="1">
    <location>
        <begin position="123"/>
        <end position="132"/>
    </location>
</feature>
<name>A0A5S9RBL2_MYCVN</name>
<feature type="compositionally biased region" description="Basic residues" evidence="1">
    <location>
        <begin position="88"/>
        <end position="97"/>
    </location>
</feature>
<keyword evidence="3" id="KW-1185">Reference proteome</keyword>
<gene>
    <name evidence="2" type="ORF">AELLOGFF_02221</name>
</gene>
<dbReference type="AlphaFoldDB" id="A0A5S9RBL2"/>
<evidence type="ECO:0000256" key="1">
    <source>
        <dbReference type="SAM" id="MobiDB-lite"/>
    </source>
</evidence>
<reference evidence="2 3" key="1">
    <citation type="submission" date="2019-11" db="EMBL/GenBank/DDBJ databases">
        <authorList>
            <person name="Holert J."/>
        </authorList>
    </citation>
    <scope>NUCLEOTIDE SEQUENCE [LARGE SCALE GENOMIC DNA]</scope>
    <source>
        <strain evidence="2">BC8_1</strain>
    </source>
</reference>
<evidence type="ECO:0000313" key="3">
    <source>
        <dbReference type="Proteomes" id="UP000430146"/>
    </source>
</evidence>
<feature type="compositionally biased region" description="Low complexity" evidence="1">
    <location>
        <begin position="59"/>
        <end position="77"/>
    </location>
</feature>
<dbReference type="Proteomes" id="UP000430146">
    <property type="component" value="Unassembled WGS sequence"/>
</dbReference>
<organism evidence="2 3">
    <name type="scientific">Mycolicibacterium vanbaalenii</name>
    <name type="common">Mycobacterium vanbaalenii</name>
    <dbReference type="NCBI Taxonomy" id="110539"/>
    <lineage>
        <taxon>Bacteria</taxon>
        <taxon>Bacillati</taxon>
        <taxon>Actinomycetota</taxon>
        <taxon>Actinomycetes</taxon>
        <taxon>Mycobacteriales</taxon>
        <taxon>Mycobacteriaceae</taxon>
        <taxon>Mycolicibacterium</taxon>
    </lineage>
</organism>
<dbReference type="EMBL" id="CACSIP010000075">
    <property type="protein sequence ID" value="CAA0137417.1"/>
    <property type="molecule type" value="Genomic_DNA"/>
</dbReference>
<evidence type="ECO:0000313" key="2">
    <source>
        <dbReference type="EMBL" id="CAA0137417.1"/>
    </source>
</evidence>
<feature type="region of interest" description="Disordered" evidence="1">
    <location>
        <begin position="1"/>
        <end position="213"/>
    </location>
</feature>
<proteinExistence type="predicted"/>